<keyword evidence="2" id="KW-1185">Reference proteome</keyword>
<dbReference type="EMBL" id="MU274926">
    <property type="protein sequence ID" value="KAI0086032.1"/>
    <property type="molecule type" value="Genomic_DNA"/>
</dbReference>
<accession>A0ACB8TVE5</accession>
<evidence type="ECO:0000313" key="1">
    <source>
        <dbReference type="EMBL" id="KAI0086032.1"/>
    </source>
</evidence>
<proteinExistence type="predicted"/>
<sequence>MAHTLYTSCAEVLSLAQSRKDDISFLLDPEAGFAPKIRQICQDTIAEAEASGTPLSAEEVNALRLESDTWGLLQAIMPLRKTQPPRFPCARELLARNPYTPTSTLAESIMHSSRLLTELVVVREWLHDTAPEPPALDATTGYWKFTKHQMMQNLRLHKQNSLSGMDPDAVNKGDGGLLAPDDVVYEKALVSALYGYIRAGRLDDAIELCNKADQPWRAASIRGSILFQWRAVANEPRDGDSMDESDDTETWQGNRRRRLWKNACTRAALNPNLSDTERALYAALAPTPQTSTQLKNVCHTWEDHLWAQISVVCEEKESEELSKLTGSFWECGGPAPMANNVRREDMEEIEDDEWVKEVVESLESLANVTVQEGSPSDGLYHTSQLHIILDRTESLLEQFVEGLRTEAYTNMPEYPTLTRFFAHLCLYLQMIDVSPPPLATQVILEAYLRVLEEKGQRELIAMYAGALGDNAVERYAMFLTSLELSADIAERRLALTRAREHGLDMERVAVATAERTIERAFSVLPAPRGSLPVVSAPQPGASDEELLLVRSIEWTTFMDSTYDTALEQAVVILRYLLGGGRLKVAKSLLEVLPTELASIREPEERSVEYMHYRQFFMVWETLNRVVETQALEVPQMTKETRAAWLSDYKTLVQQAREQVIRLLTTDWLVTDADRAEDDRRLHDLLRIRQIFIPELILRLHTLLLESRWRIPENLQHTLDLANIVADSRYRLYDDFANVPQRKLSDYLLAVRQAILGGLEGGGSDPFRIVTL</sequence>
<evidence type="ECO:0000313" key="2">
    <source>
        <dbReference type="Proteomes" id="UP001055072"/>
    </source>
</evidence>
<organism evidence="1 2">
    <name type="scientific">Irpex rosettiformis</name>
    <dbReference type="NCBI Taxonomy" id="378272"/>
    <lineage>
        <taxon>Eukaryota</taxon>
        <taxon>Fungi</taxon>
        <taxon>Dikarya</taxon>
        <taxon>Basidiomycota</taxon>
        <taxon>Agaricomycotina</taxon>
        <taxon>Agaricomycetes</taxon>
        <taxon>Polyporales</taxon>
        <taxon>Irpicaceae</taxon>
        <taxon>Irpex</taxon>
    </lineage>
</organism>
<protein>
    <submittedName>
        <fullName evidence="1">Nuclear pore protein 84/107</fullName>
    </submittedName>
</protein>
<gene>
    <name evidence="1" type="ORF">BDY19DRAFT_962649</name>
</gene>
<dbReference type="Proteomes" id="UP001055072">
    <property type="component" value="Unassembled WGS sequence"/>
</dbReference>
<comment type="caution">
    <text evidence="1">The sequence shown here is derived from an EMBL/GenBank/DDBJ whole genome shotgun (WGS) entry which is preliminary data.</text>
</comment>
<name>A0ACB8TVE5_9APHY</name>
<reference evidence="1" key="1">
    <citation type="journal article" date="2021" name="Environ. Microbiol.">
        <title>Gene family expansions and transcriptome signatures uncover fungal adaptations to wood decay.</title>
        <authorList>
            <person name="Hage H."/>
            <person name="Miyauchi S."/>
            <person name="Viragh M."/>
            <person name="Drula E."/>
            <person name="Min B."/>
            <person name="Chaduli D."/>
            <person name="Navarro D."/>
            <person name="Favel A."/>
            <person name="Norest M."/>
            <person name="Lesage-Meessen L."/>
            <person name="Balint B."/>
            <person name="Merenyi Z."/>
            <person name="de Eugenio L."/>
            <person name="Morin E."/>
            <person name="Martinez A.T."/>
            <person name="Baldrian P."/>
            <person name="Stursova M."/>
            <person name="Martinez M.J."/>
            <person name="Novotny C."/>
            <person name="Magnuson J.K."/>
            <person name="Spatafora J.W."/>
            <person name="Maurice S."/>
            <person name="Pangilinan J."/>
            <person name="Andreopoulos W."/>
            <person name="LaButti K."/>
            <person name="Hundley H."/>
            <person name="Na H."/>
            <person name="Kuo A."/>
            <person name="Barry K."/>
            <person name="Lipzen A."/>
            <person name="Henrissat B."/>
            <person name="Riley R."/>
            <person name="Ahrendt S."/>
            <person name="Nagy L.G."/>
            <person name="Grigoriev I.V."/>
            <person name="Martin F."/>
            <person name="Rosso M.N."/>
        </authorList>
    </citation>
    <scope>NUCLEOTIDE SEQUENCE</scope>
    <source>
        <strain evidence="1">CBS 384.51</strain>
    </source>
</reference>